<dbReference type="InterPro" id="IPR001229">
    <property type="entry name" value="Jacalin-like_lectin_dom"/>
</dbReference>
<dbReference type="KEGG" id="pda:103702279"/>
<dbReference type="AlphaFoldDB" id="A0A8B7BPL1"/>
<evidence type="ECO:0000313" key="3">
    <source>
        <dbReference type="Proteomes" id="UP000228380"/>
    </source>
</evidence>
<dbReference type="PANTHER" id="PTHR47293">
    <property type="entry name" value="JACALIN-RELATED LECTIN 3"/>
    <property type="match status" value="1"/>
</dbReference>
<reference evidence="3" key="1">
    <citation type="journal article" date="2019" name="Nat. Commun.">
        <title>Genome-wide association mapping of date palm fruit traits.</title>
        <authorList>
            <person name="Hazzouri K.M."/>
            <person name="Gros-Balthazard M."/>
            <person name="Flowers J.M."/>
            <person name="Copetti D."/>
            <person name="Lemansour A."/>
            <person name="Lebrun M."/>
            <person name="Masmoudi K."/>
            <person name="Ferrand S."/>
            <person name="Dhar M.I."/>
            <person name="Fresquez Z.A."/>
            <person name="Rosas U."/>
            <person name="Zhang J."/>
            <person name="Talag J."/>
            <person name="Lee S."/>
            <person name="Kudrna D."/>
            <person name="Powell R.F."/>
            <person name="Leitch I.J."/>
            <person name="Krueger R.R."/>
            <person name="Wing R.A."/>
            <person name="Amiri K.M.A."/>
            <person name="Purugganan M.D."/>
        </authorList>
    </citation>
    <scope>NUCLEOTIDE SEQUENCE [LARGE SCALE GENOMIC DNA]</scope>
    <source>
        <strain evidence="3">cv. Khalas</strain>
    </source>
</reference>
<dbReference type="InterPro" id="IPR036404">
    <property type="entry name" value="Jacalin-like_lectin_dom_sf"/>
</dbReference>
<dbReference type="Pfam" id="PF01419">
    <property type="entry name" value="Jacalin"/>
    <property type="match status" value="1"/>
</dbReference>
<feature type="domain" description="Jacalin-type lectin" evidence="2">
    <location>
        <begin position="3"/>
        <end position="149"/>
    </location>
</feature>
<dbReference type="OrthoDB" id="4325201at2759"/>
<dbReference type="PROSITE" id="PS51752">
    <property type="entry name" value="JACALIN_LECTIN"/>
    <property type="match status" value="1"/>
</dbReference>
<keyword evidence="1" id="KW-0430">Lectin</keyword>
<dbReference type="Gene3D" id="2.100.10.30">
    <property type="entry name" value="Jacalin-like lectin domain"/>
    <property type="match status" value="1"/>
</dbReference>
<proteinExistence type="predicted"/>
<name>A0A8B7BPL1_PHODC</name>
<dbReference type="PANTHER" id="PTHR47293:SF15">
    <property type="entry name" value="JACALIN-RELATED LECTIN 19"/>
    <property type="match status" value="1"/>
</dbReference>
<dbReference type="GO" id="GO:0030246">
    <property type="term" value="F:carbohydrate binding"/>
    <property type="evidence" value="ECO:0007669"/>
    <property type="project" value="UniProtKB-KW"/>
</dbReference>
<sequence length="153" mass="16839">MGLMKIGPRGDSTNGKAKWDESRCGDVRQIFITHGNAINSIQVLYDRDGNLTLAEKHGGEGDYFVGINFKSCEYLTSLTGYYGPINPKGKGSTVIRSLTFESNRAIYGPYGQKEGTLFRWDFQTGVKFGGFHGLCSDDYLSAIGVYVKTMAKP</sequence>
<dbReference type="SMART" id="SM00915">
    <property type="entry name" value="Jacalin"/>
    <property type="match status" value="1"/>
</dbReference>
<organism evidence="3 4">
    <name type="scientific">Phoenix dactylifera</name>
    <name type="common">Date palm</name>
    <dbReference type="NCBI Taxonomy" id="42345"/>
    <lineage>
        <taxon>Eukaryota</taxon>
        <taxon>Viridiplantae</taxon>
        <taxon>Streptophyta</taxon>
        <taxon>Embryophyta</taxon>
        <taxon>Tracheophyta</taxon>
        <taxon>Spermatophyta</taxon>
        <taxon>Magnoliopsida</taxon>
        <taxon>Liliopsida</taxon>
        <taxon>Arecaceae</taxon>
        <taxon>Coryphoideae</taxon>
        <taxon>Phoeniceae</taxon>
        <taxon>Phoenix</taxon>
    </lineage>
</organism>
<dbReference type="CDD" id="cd09612">
    <property type="entry name" value="Jacalin"/>
    <property type="match status" value="1"/>
</dbReference>
<keyword evidence="3" id="KW-1185">Reference proteome</keyword>
<protein>
    <submittedName>
        <fullName evidence="4">Jacalin-related lectin 3-like</fullName>
    </submittedName>
</protein>
<gene>
    <name evidence="4" type="primary">LOC103702279</name>
</gene>
<evidence type="ECO:0000259" key="2">
    <source>
        <dbReference type="PROSITE" id="PS51752"/>
    </source>
</evidence>
<reference evidence="4" key="2">
    <citation type="submission" date="2025-08" db="UniProtKB">
        <authorList>
            <consortium name="RefSeq"/>
        </authorList>
    </citation>
    <scope>IDENTIFICATION</scope>
    <source>
        <tissue evidence="4">Young leaves</tissue>
    </source>
</reference>
<dbReference type="InterPro" id="IPR033734">
    <property type="entry name" value="Jacalin-like_lectin_dom_plant"/>
</dbReference>
<dbReference type="RefSeq" id="XP_008782840.1">
    <property type="nucleotide sequence ID" value="XM_008784618.3"/>
</dbReference>
<evidence type="ECO:0000256" key="1">
    <source>
        <dbReference type="ARBA" id="ARBA00022734"/>
    </source>
</evidence>
<accession>A0A8B7BPL1</accession>
<dbReference type="Proteomes" id="UP000228380">
    <property type="component" value="Chromosome 7"/>
</dbReference>
<evidence type="ECO:0000313" key="4">
    <source>
        <dbReference type="RefSeq" id="XP_008782840.1"/>
    </source>
</evidence>
<dbReference type="SUPFAM" id="SSF51101">
    <property type="entry name" value="Mannose-binding lectins"/>
    <property type="match status" value="1"/>
</dbReference>
<dbReference type="GeneID" id="103702279"/>